<keyword evidence="3" id="KW-0408">Iron</keyword>
<dbReference type="GO" id="GO:0046872">
    <property type="term" value="F:metal ion binding"/>
    <property type="evidence" value="ECO:0007669"/>
    <property type="project" value="UniProtKB-KW"/>
</dbReference>
<feature type="domain" description="Calcineurin-like phosphoesterase" evidence="5">
    <location>
        <begin position="4"/>
        <end position="191"/>
    </location>
</feature>
<evidence type="ECO:0000256" key="3">
    <source>
        <dbReference type="ARBA" id="ARBA00023004"/>
    </source>
</evidence>
<keyword evidence="2" id="KW-0378">Hydrolase</keyword>
<proteinExistence type="inferred from homology"/>
<dbReference type="Pfam" id="PF00149">
    <property type="entry name" value="Metallophos"/>
    <property type="match status" value="1"/>
</dbReference>
<accession>A0A254N6T1</accession>
<gene>
    <name evidence="6" type="ORF">CDO81_14645</name>
</gene>
<dbReference type="AlphaFoldDB" id="A0A254N6T1"/>
<keyword evidence="7" id="KW-1185">Reference proteome</keyword>
<comment type="similarity">
    <text evidence="4">Belongs to the cyclic nucleotide phosphodiesterase class-III family.</text>
</comment>
<comment type="caution">
    <text evidence="6">The sequence shown here is derived from an EMBL/GenBank/DDBJ whole genome shotgun (WGS) entry which is preliminary data.</text>
</comment>
<dbReference type="CDD" id="cd07400">
    <property type="entry name" value="MPP_1"/>
    <property type="match status" value="1"/>
</dbReference>
<dbReference type="GO" id="GO:0004527">
    <property type="term" value="F:exonuclease activity"/>
    <property type="evidence" value="ECO:0007669"/>
    <property type="project" value="UniProtKB-KW"/>
</dbReference>
<keyword evidence="6" id="KW-0269">Exonuclease</keyword>
<evidence type="ECO:0000256" key="2">
    <source>
        <dbReference type="ARBA" id="ARBA00022801"/>
    </source>
</evidence>
<sequence>MSLVLQISDTHFGTERPVAVAALQALCEAQRPQVLLVTGDITQRARPREFAAARACFDALPVPTRLVLPGNHDIPLFDVFTRAFDPYRRYAQAFGRPLEGEVERDDLLLLAVNTTRRWRHVHGEVSPEQIERVAARMAQGRPGQLKLVAVHQPVAAVTPQDQRNLLRGCERAVQAWAAAGVDAVVGGHIHLPYVLPLQARWPALLRPMWAVQAGTALSRRVRDGIGNSVNLIHTGAPARVERWDLDEAAGRFTPVAVTRIGAGA</sequence>
<dbReference type="SUPFAM" id="SSF56300">
    <property type="entry name" value="Metallo-dependent phosphatases"/>
    <property type="match status" value="1"/>
</dbReference>
<dbReference type="PANTHER" id="PTHR42988:SF2">
    <property type="entry name" value="CYCLIC NUCLEOTIDE PHOSPHODIESTERASE CBUA0032-RELATED"/>
    <property type="match status" value="1"/>
</dbReference>
<keyword evidence="6" id="KW-0540">Nuclease</keyword>
<dbReference type="InterPro" id="IPR050884">
    <property type="entry name" value="CNP_phosphodiesterase-III"/>
</dbReference>
<name>A0A254N6T1_9BURK</name>
<evidence type="ECO:0000313" key="6">
    <source>
        <dbReference type="EMBL" id="OWR03719.1"/>
    </source>
</evidence>
<evidence type="ECO:0000259" key="5">
    <source>
        <dbReference type="Pfam" id="PF00149"/>
    </source>
</evidence>
<dbReference type="InterPro" id="IPR004843">
    <property type="entry name" value="Calcineurin-like_PHP"/>
</dbReference>
<organism evidence="6 7">
    <name type="scientific">Roseateles puraquae</name>
    <dbReference type="NCBI Taxonomy" id="431059"/>
    <lineage>
        <taxon>Bacteria</taxon>
        <taxon>Pseudomonadati</taxon>
        <taxon>Pseudomonadota</taxon>
        <taxon>Betaproteobacteria</taxon>
        <taxon>Burkholderiales</taxon>
        <taxon>Sphaerotilaceae</taxon>
        <taxon>Roseateles</taxon>
    </lineage>
</organism>
<dbReference type="InterPro" id="IPR029052">
    <property type="entry name" value="Metallo-depent_PP-like"/>
</dbReference>
<dbReference type="EMBL" id="NISI01000005">
    <property type="protein sequence ID" value="OWR03719.1"/>
    <property type="molecule type" value="Genomic_DNA"/>
</dbReference>
<protein>
    <submittedName>
        <fullName evidence="6">DNA repair exonuclease</fullName>
    </submittedName>
</protein>
<evidence type="ECO:0000256" key="1">
    <source>
        <dbReference type="ARBA" id="ARBA00022723"/>
    </source>
</evidence>
<dbReference type="PANTHER" id="PTHR42988">
    <property type="entry name" value="PHOSPHOHYDROLASE"/>
    <property type="match status" value="1"/>
</dbReference>
<evidence type="ECO:0000256" key="4">
    <source>
        <dbReference type="ARBA" id="ARBA00025742"/>
    </source>
</evidence>
<dbReference type="Gene3D" id="3.60.21.10">
    <property type="match status" value="1"/>
</dbReference>
<evidence type="ECO:0000313" key="7">
    <source>
        <dbReference type="Proteomes" id="UP000197446"/>
    </source>
</evidence>
<dbReference type="RefSeq" id="WP_088483958.1">
    <property type="nucleotide sequence ID" value="NZ_JBCNLH010000001.1"/>
</dbReference>
<keyword evidence="1" id="KW-0479">Metal-binding</keyword>
<dbReference type="OrthoDB" id="9811542at2"/>
<dbReference type="Proteomes" id="UP000197446">
    <property type="component" value="Unassembled WGS sequence"/>
</dbReference>
<reference evidence="6 7" key="1">
    <citation type="journal article" date="2007" name="Int. J. Syst. Evol. Microbiol.">
        <title>Description of Pelomonas aquatica sp. nov. and Pelomonas puraquae sp. nov., isolated from industrial and haemodialysis water.</title>
        <authorList>
            <person name="Gomila M."/>
            <person name="Bowien B."/>
            <person name="Falsen E."/>
            <person name="Moore E.R."/>
            <person name="Lalucat J."/>
        </authorList>
    </citation>
    <scope>NUCLEOTIDE SEQUENCE [LARGE SCALE GENOMIC DNA]</scope>
    <source>
        <strain evidence="6 7">CCUG 52769</strain>
    </source>
</reference>